<dbReference type="GO" id="GO:0005886">
    <property type="term" value="C:plasma membrane"/>
    <property type="evidence" value="ECO:0007669"/>
    <property type="project" value="UniProtKB-SubCell"/>
</dbReference>
<dbReference type="PANTHER" id="PTHR16119:SF17">
    <property type="entry name" value="TRANSMEMBRANE PROTEIN 144"/>
    <property type="match status" value="1"/>
</dbReference>
<evidence type="ECO:0000256" key="3">
    <source>
        <dbReference type="ARBA" id="ARBA00022448"/>
    </source>
</evidence>
<dbReference type="OrthoDB" id="1452595at2"/>
<evidence type="ECO:0000256" key="6">
    <source>
        <dbReference type="ARBA" id="ARBA00022989"/>
    </source>
</evidence>
<keyword evidence="6 8" id="KW-1133">Transmembrane helix</keyword>
<dbReference type="CDD" id="cd23110">
    <property type="entry name" value="GRP"/>
    <property type="match status" value="1"/>
</dbReference>
<dbReference type="STRING" id="1423758.FC41_GL000383"/>
<feature type="transmembrane region" description="Helical" evidence="8">
    <location>
        <begin position="114"/>
        <end position="136"/>
    </location>
</feature>
<keyword evidence="5 8" id="KW-0812">Transmembrane</keyword>
<dbReference type="InterPro" id="IPR037185">
    <property type="entry name" value="EmrE-like"/>
</dbReference>
<proteinExistence type="inferred from homology"/>
<comment type="similarity">
    <text evidence="2">Belongs to the GRP transporter (TC 2.A.7.5) family.</text>
</comment>
<dbReference type="AlphaFoldDB" id="I7KI48"/>
<feature type="transmembrane region" description="Helical" evidence="8">
    <location>
        <begin position="148"/>
        <end position="165"/>
    </location>
</feature>
<feature type="transmembrane region" description="Helical" evidence="8">
    <location>
        <begin position="6"/>
        <end position="23"/>
    </location>
</feature>
<feature type="transmembrane region" description="Helical" evidence="8">
    <location>
        <begin position="32"/>
        <end position="52"/>
    </location>
</feature>
<feature type="transmembrane region" description="Helical" evidence="8">
    <location>
        <begin position="232"/>
        <end position="254"/>
    </location>
</feature>
<feature type="transmembrane region" description="Helical" evidence="8">
    <location>
        <begin position="206"/>
        <end position="226"/>
    </location>
</feature>
<evidence type="ECO:0000256" key="5">
    <source>
        <dbReference type="ARBA" id="ARBA00022692"/>
    </source>
</evidence>
<dbReference type="EMBL" id="CAKE01000035">
    <property type="protein sequence ID" value="CCI82685.1"/>
    <property type="molecule type" value="Genomic_DNA"/>
</dbReference>
<dbReference type="GO" id="GO:0015144">
    <property type="term" value="F:carbohydrate transmembrane transporter activity"/>
    <property type="evidence" value="ECO:0007669"/>
    <property type="project" value="InterPro"/>
</dbReference>
<organism evidence="9 10">
    <name type="scientific">Lactobacillus hominis DSM 23910 = CRBIP 24.179</name>
    <dbReference type="NCBI Taxonomy" id="1423758"/>
    <lineage>
        <taxon>Bacteria</taxon>
        <taxon>Bacillati</taxon>
        <taxon>Bacillota</taxon>
        <taxon>Bacilli</taxon>
        <taxon>Lactobacillales</taxon>
        <taxon>Lactobacillaceae</taxon>
        <taxon>Lactobacillus</taxon>
    </lineage>
</organism>
<comment type="subcellular location">
    <subcellularLocation>
        <location evidence="1">Cell membrane</location>
        <topology evidence="1">Multi-pass membrane protein</topology>
    </subcellularLocation>
</comment>
<keyword evidence="10" id="KW-1185">Reference proteome</keyword>
<feature type="transmembrane region" description="Helical" evidence="8">
    <location>
        <begin position="177"/>
        <end position="194"/>
    </location>
</feature>
<evidence type="ECO:0008006" key="11">
    <source>
        <dbReference type="Google" id="ProtNLM"/>
    </source>
</evidence>
<dbReference type="Proteomes" id="UP000009320">
    <property type="component" value="Unassembled WGS sequence"/>
</dbReference>
<dbReference type="InterPro" id="IPR010651">
    <property type="entry name" value="Sugar_transport"/>
</dbReference>
<dbReference type="PANTHER" id="PTHR16119">
    <property type="entry name" value="TRANSMEMBRANE PROTEIN 144"/>
    <property type="match status" value="1"/>
</dbReference>
<evidence type="ECO:0000313" key="10">
    <source>
        <dbReference type="Proteomes" id="UP000009320"/>
    </source>
</evidence>
<feature type="transmembrane region" description="Helical" evidence="8">
    <location>
        <begin position="58"/>
        <end position="78"/>
    </location>
</feature>
<dbReference type="SUPFAM" id="SSF103481">
    <property type="entry name" value="Multidrug resistance efflux transporter EmrE"/>
    <property type="match status" value="1"/>
</dbReference>
<keyword evidence="7 8" id="KW-0472">Membrane</keyword>
<gene>
    <name evidence="9" type="ORF">BN55_08380</name>
</gene>
<accession>I7KI48</accession>
<evidence type="ECO:0000256" key="2">
    <source>
        <dbReference type="ARBA" id="ARBA00006117"/>
    </source>
</evidence>
<keyword evidence="3" id="KW-0813">Transport</keyword>
<evidence type="ECO:0000256" key="8">
    <source>
        <dbReference type="SAM" id="Phobius"/>
    </source>
</evidence>
<evidence type="ECO:0000313" key="9">
    <source>
        <dbReference type="EMBL" id="CCI82685.1"/>
    </source>
</evidence>
<evidence type="ECO:0000256" key="1">
    <source>
        <dbReference type="ARBA" id="ARBA00004651"/>
    </source>
</evidence>
<feature type="transmembrane region" description="Helical" evidence="8">
    <location>
        <begin position="261"/>
        <end position="279"/>
    </location>
</feature>
<keyword evidence="4" id="KW-0762">Sugar transport</keyword>
<protein>
    <recommendedName>
        <fullName evidence="11">Sugar transporter</fullName>
    </recommendedName>
</protein>
<evidence type="ECO:0000256" key="7">
    <source>
        <dbReference type="ARBA" id="ARBA00023136"/>
    </source>
</evidence>
<dbReference type="Pfam" id="PF06800">
    <property type="entry name" value="Sugar_transport"/>
    <property type="match status" value="1"/>
</dbReference>
<comment type="caution">
    <text evidence="9">The sequence shown here is derived from an EMBL/GenBank/DDBJ whole genome shotgun (WGS) entry which is preliminary data.</text>
</comment>
<dbReference type="eggNOG" id="COG4975">
    <property type="taxonomic scope" value="Bacteria"/>
</dbReference>
<dbReference type="GeneID" id="82847912"/>
<reference evidence="9 10" key="1">
    <citation type="submission" date="2012-06" db="EMBL/GenBank/DDBJ databases">
        <title>Draft Genome Sequence of Lactobacillus hominis Strain CRBIP 24.179T, isolated from human intestine.</title>
        <authorList>
            <person name="Cousin S."/>
            <person name="Ma L."/>
            <person name="Bizet C."/>
            <person name="Loux V."/>
            <person name="Bouchier C."/>
            <person name="Clermont D."/>
            <person name="Creno S."/>
        </authorList>
    </citation>
    <scope>NUCLEOTIDE SEQUENCE [LARGE SCALE GENOMIC DNA]</scope>
    <source>
        <strain evidence="10">CRBIP 24.179T</strain>
    </source>
</reference>
<name>I7KI48_9LACO</name>
<dbReference type="RefSeq" id="WP_008471841.1">
    <property type="nucleotide sequence ID" value="NZ_AYZP01000001.1"/>
</dbReference>
<evidence type="ECO:0000256" key="4">
    <source>
        <dbReference type="ARBA" id="ARBA00022597"/>
    </source>
</evidence>
<sequence>MNILIALIPALGWGIFPLIAGKIKNSKPSNEIFGLAIGALIIGIITAIINPSSVSPKIFLLSLLSGMFWTMGQAGQFISMSKVGISKTMPLSTGLQLIGNTLIGVIMFNEWSGLRQYVVGIISLILIIIGVSLTAISRGDESKITGKDFLLLLFTSIGYWIYSTFPKTITADAQSLFFPQMFGIFIGSIIYLLITRQTVAFKQKATYLNIFSGFSFGIAALAYIFSAKMNGVINAFVYSQLCVIISTLGGIFIVGERKPKFEFIATLIGLVLIIIGAAIH</sequence>